<dbReference type="AlphaFoldDB" id="A0AA88LK00"/>
<sequence length="196" mass="21432">MGELSSNIGVINQELDDLKINQVAEQQSPKSVASTPSPKKPLTMQEQFRVFAKFGDSKSDGRTITLSQSDKWMKQANVIDGKKISTTDTGIYFKRFKLQRIPLSDYLKFLEDLAKAKKVDADDIKAKMVSCGSPGLAGTTAAVKSSTVDRLTNSAQYTGSHRQRFDSEGKGKGVEGRKDITDDSGFVTGFKGKDPK</sequence>
<protein>
    <recommendedName>
        <fullName evidence="2">Tubulin polymerization-promoting protein homolog</fullName>
    </recommendedName>
</protein>
<evidence type="ECO:0000256" key="3">
    <source>
        <dbReference type="SAM" id="MobiDB-lite"/>
    </source>
</evidence>
<evidence type="ECO:0000256" key="2">
    <source>
        <dbReference type="ARBA" id="ARBA00069104"/>
    </source>
</evidence>
<dbReference type="FunFam" id="1.10.238.10:FF:000266">
    <property type="entry name" value="TPPP family protein"/>
    <property type="match status" value="1"/>
</dbReference>
<dbReference type="Gene3D" id="1.10.238.10">
    <property type="entry name" value="EF-hand"/>
    <property type="match status" value="1"/>
</dbReference>
<comment type="caution">
    <text evidence="4">The sequence shown here is derived from an EMBL/GenBank/DDBJ whole genome shotgun (WGS) entry which is preliminary data.</text>
</comment>
<dbReference type="InterPro" id="IPR011992">
    <property type="entry name" value="EF-hand-dom_pair"/>
</dbReference>
<keyword evidence="5" id="KW-1185">Reference proteome</keyword>
<proteinExistence type="inferred from homology"/>
<dbReference type="SUPFAM" id="SSF47473">
    <property type="entry name" value="EF-hand"/>
    <property type="match status" value="1"/>
</dbReference>
<dbReference type="InterPro" id="IPR008907">
    <property type="entry name" value="TPP/p25"/>
</dbReference>
<dbReference type="GO" id="GO:0001578">
    <property type="term" value="P:microtubule bundle formation"/>
    <property type="evidence" value="ECO:0007669"/>
    <property type="project" value="TreeGrafter"/>
</dbReference>
<dbReference type="GO" id="GO:0015631">
    <property type="term" value="F:tubulin binding"/>
    <property type="evidence" value="ECO:0007669"/>
    <property type="project" value="InterPro"/>
</dbReference>
<feature type="region of interest" description="Disordered" evidence="3">
    <location>
        <begin position="154"/>
        <end position="196"/>
    </location>
</feature>
<accession>A0AA88LK00</accession>
<name>A0AA88LK00_ARTSF</name>
<evidence type="ECO:0000313" key="4">
    <source>
        <dbReference type="EMBL" id="KAK2724695.1"/>
    </source>
</evidence>
<dbReference type="PANTHER" id="PTHR12932:SF9">
    <property type="entry name" value="TUBULIN POLYMERIZATION-PROMOTING PROTEIN HOMOLOG"/>
    <property type="match status" value="1"/>
</dbReference>
<reference evidence="4" key="1">
    <citation type="submission" date="2023-07" db="EMBL/GenBank/DDBJ databases">
        <title>Chromosome-level genome assembly of Artemia franciscana.</title>
        <authorList>
            <person name="Jo E."/>
        </authorList>
    </citation>
    <scope>NUCLEOTIDE SEQUENCE</scope>
    <source>
        <tissue evidence="4">Whole body</tissue>
    </source>
</reference>
<dbReference type="Pfam" id="PF05517">
    <property type="entry name" value="p25-alpha"/>
    <property type="match status" value="1"/>
</dbReference>
<dbReference type="GO" id="GO:0032273">
    <property type="term" value="P:positive regulation of protein polymerization"/>
    <property type="evidence" value="ECO:0007669"/>
    <property type="project" value="TreeGrafter"/>
</dbReference>
<gene>
    <name evidence="4" type="ORF">QYM36_001255</name>
</gene>
<feature type="compositionally biased region" description="Basic and acidic residues" evidence="3">
    <location>
        <begin position="163"/>
        <end position="181"/>
    </location>
</feature>
<dbReference type="Proteomes" id="UP001187531">
    <property type="component" value="Unassembled WGS sequence"/>
</dbReference>
<dbReference type="EMBL" id="JAVRJZ010000003">
    <property type="protein sequence ID" value="KAK2724696.1"/>
    <property type="molecule type" value="Genomic_DNA"/>
</dbReference>
<organism evidence="4 5">
    <name type="scientific">Artemia franciscana</name>
    <name type="common">Brine shrimp</name>
    <name type="synonym">Artemia sanfranciscana</name>
    <dbReference type="NCBI Taxonomy" id="6661"/>
    <lineage>
        <taxon>Eukaryota</taxon>
        <taxon>Metazoa</taxon>
        <taxon>Ecdysozoa</taxon>
        <taxon>Arthropoda</taxon>
        <taxon>Crustacea</taxon>
        <taxon>Branchiopoda</taxon>
        <taxon>Anostraca</taxon>
        <taxon>Artemiidae</taxon>
        <taxon>Artemia</taxon>
    </lineage>
</organism>
<dbReference type="GO" id="GO:0046785">
    <property type="term" value="P:microtubule polymerization"/>
    <property type="evidence" value="ECO:0007669"/>
    <property type="project" value="InterPro"/>
</dbReference>
<evidence type="ECO:0000313" key="5">
    <source>
        <dbReference type="Proteomes" id="UP001187531"/>
    </source>
</evidence>
<evidence type="ECO:0000256" key="1">
    <source>
        <dbReference type="ARBA" id="ARBA00010994"/>
    </source>
</evidence>
<comment type="similarity">
    <text evidence="1">Belongs to the TPPP family.</text>
</comment>
<dbReference type="PANTHER" id="PTHR12932">
    <property type="entry name" value="P25 ALPHA-RELATED"/>
    <property type="match status" value="1"/>
</dbReference>
<dbReference type="EMBL" id="JAVRJZ010000003">
    <property type="protein sequence ID" value="KAK2724695.1"/>
    <property type="molecule type" value="Genomic_DNA"/>
</dbReference>
<dbReference type="GO" id="GO:0005874">
    <property type="term" value="C:microtubule"/>
    <property type="evidence" value="ECO:0007669"/>
    <property type="project" value="TreeGrafter"/>
</dbReference>